<dbReference type="Gene3D" id="2.170.120.30">
    <property type="match status" value="1"/>
</dbReference>
<dbReference type="EMBL" id="UINC01036134">
    <property type="protein sequence ID" value="SVB29637.1"/>
    <property type="molecule type" value="Genomic_DNA"/>
</dbReference>
<name>A0A382CWE0_9ZZZZ</name>
<dbReference type="Gene3D" id="2.170.120.40">
    <property type="entry name" value="YbbR-like domain"/>
    <property type="match status" value="2"/>
</dbReference>
<protein>
    <recommendedName>
        <fullName evidence="2">YbbR-like domain-containing protein</fullName>
    </recommendedName>
</protein>
<dbReference type="InterPro" id="IPR053154">
    <property type="entry name" value="c-di-AMP_regulator"/>
</dbReference>
<proteinExistence type="predicted"/>
<evidence type="ECO:0000313" key="1">
    <source>
        <dbReference type="EMBL" id="SVB29637.1"/>
    </source>
</evidence>
<reference evidence="1" key="1">
    <citation type="submission" date="2018-05" db="EMBL/GenBank/DDBJ databases">
        <authorList>
            <person name="Lanie J.A."/>
            <person name="Ng W.-L."/>
            <person name="Kazmierczak K.M."/>
            <person name="Andrzejewski T.M."/>
            <person name="Davidsen T.M."/>
            <person name="Wayne K.J."/>
            <person name="Tettelin H."/>
            <person name="Glass J.I."/>
            <person name="Rusch D."/>
            <person name="Podicherti R."/>
            <person name="Tsui H.-C.T."/>
            <person name="Winkler M.E."/>
        </authorList>
    </citation>
    <scope>NUCLEOTIDE SEQUENCE</scope>
</reference>
<feature type="non-terminal residue" evidence="1">
    <location>
        <position position="354"/>
    </location>
</feature>
<dbReference type="PANTHER" id="PTHR37804">
    <property type="entry name" value="CDAA REGULATORY PROTEIN CDAR"/>
    <property type="match status" value="1"/>
</dbReference>
<organism evidence="1">
    <name type="scientific">marine metagenome</name>
    <dbReference type="NCBI Taxonomy" id="408172"/>
    <lineage>
        <taxon>unclassified sequences</taxon>
        <taxon>metagenomes</taxon>
        <taxon>ecological metagenomes</taxon>
    </lineage>
</organism>
<evidence type="ECO:0008006" key="2">
    <source>
        <dbReference type="Google" id="ProtNLM"/>
    </source>
</evidence>
<dbReference type="InterPro" id="IPR012505">
    <property type="entry name" value="YbbR"/>
</dbReference>
<dbReference type="PANTHER" id="PTHR37804:SF1">
    <property type="entry name" value="CDAA REGULATORY PROTEIN CDAR"/>
    <property type="match status" value="1"/>
</dbReference>
<gene>
    <name evidence="1" type="ORF">METZ01_LOCUS182491</name>
</gene>
<dbReference type="Pfam" id="PF07949">
    <property type="entry name" value="YbbR"/>
    <property type="match status" value="1"/>
</dbReference>
<accession>A0A382CWE0</accession>
<sequence>MTDMIRKFLQTLSLFGLATVLATVVWITAANEENPILEKVYPQPITIEMKLLSKDMVVKRSSVNNVAVLIRAPSQVWSTLSTNQINVTADLSGLPPGSHKIPVNAEVDMPNAEILSVSPSEISINLERIITRTIPITLDIQGEPAVGYIASTPIISAEEIIATGSEKEIAKLDTIKLTMTISEEKDNVNRTFTFSQIGTLGSTLDDLVVQPKSTTITIPIRQMGGYRDVAVRALLEGKPEPGYRITNITTSPPTITVFSSDPDQLTALPGFVETEPLDISSASQDVDARLTIALPEGVTAVSEQSIVVLVSIEAVETSQRIRQDLTVTGLGSDLSAQISPDSVDVIMSGPLPVL</sequence>
<dbReference type="AlphaFoldDB" id="A0A382CWE0"/>